<accession>X1B1E3</accession>
<gene>
    <name evidence="1" type="ORF">S01H4_33241</name>
</gene>
<dbReference type="EMBL" id="BART01017466">
    <property type="protein sequence ID" value="GAG78068.1"/>
    <property type="molecule type" value="Genomic_DNA"/>
</dbReference>
<sequence length="144" mass="16034">WLCTYYNVGDYTGNARKCSCIVYDVPLTAGQSWCLTTCYWLTAYTEDSSDACSCLLMRCNGSTVLNRSIVNRGWGDGCDCFGTFNEYIDYNDTITFMQCNVTDVCSGELAYAYNTVCTLTSFGNVGTTVTLCNPRCVRSYSTEF</sequence>
<dbReference type="AlphaFoldDB" id="X1B1E3"/>
<name>X1B1E3_9ZZZZ</name>
<protein>
    <submittedName>
        <fullName evidence="1">Uncharacterized protein</fullName>
    </submittedName>
</protein>
<reference evidence="1" key="1">
    <citation type="journal article" date="2014" name="Front. Microbiol.">
        <title>High frequency of phylogenetically diverse reductive dehalogenase-homologous genes in deep subseafloor sedimentary metagenomes.</title>
        <authorList>
            <person name="Kawai M."/>
            <person name="Futagami T."/>
            <person name="Toyoda A."/>
            <person name="Takaki Y."/>
            <person name="Nishi S."/>
            <person name="Hori S."/>
            <person name="Arai W."/>
            <person name="Tsubouchi T."/>
            <person name="Morono Y."/>
            <person name="Uchiyama I."/>
            <person name="Ito T."/>
            <person name="Fujiyama A."/>
            <person name="Inagaki F."/>
            <person name="Takami H."/>
        </authorList>
    </citation>
    <scope>NUCLEOTIDE SEQUENCE</scope>
    <source>
        <strain evidence="1">Expedition CK06-06</strain>
    </source>
</reference>
<proteinExistence type="predicted"/>
<organism evidence="1">
    <name type="scientific">marine sediment metagenome</name>
    <dbReference type="NCBI Taxonomy" id="412755"/>
    <lineage>
        <taxon>unclassified sequences</taxon>
        <taxon>metagenomes</taxon>
        <taxon>ecological metagenomes</taxon>
    </lineage>
</organism>
<evidence type="ECO:0000313" key="1">
    <source>
        <dbReference type="EMBL" id="GAG78068.1"/>
    </source>
</evidence>
<feature type="non-terminal residue" evidence="1">
    <location>
        <position position="1"/>
    </location>
</feature>
<comment type="caution">
    <text evidence="1">The sequence shown here is derived from an EMBL/GenBank/DDBJ whole genome shotgun (WGS) entry which is preliminary data.</text>
</comment>